<keyword evidence="3" id="KW-0378">Hydrolase</keyword>
<dbReference type="PROSITE" id="PS50830">
    <property type="entry name" value="TNASE_3"/>
    <property type="match status" value="1"/>
</dbReference>
<evidence type="ECO:0000256" key="1">
    <source>
        <dbReference type="ARBA" id="ARBA00022722"/>
    </source>
</evidence>
<dbReference type="GO" id="GO:0016787">
    <property type="term" value="F:hydrolase activity"/>
    <property type="evidence" value="ECO:0007669"/>
    <property type="project" value="UniProtKB-KW"/>
</dbReference>
<dbReference type="Gene3D" id="2.40.50.90">
    <property type="match status" value="1"/>
</dbReference>
<dbReference type="PANTHER" id="PTHR12302">
    <property type="entry name" value="EBNA2 BINDING PROTEIN P100"/>
    <property type="match status" value="1"/>
</dbReference>
<dbReference type="GO" id="GO:0004519">
    <property type="term" value="F:endonuclease activity"/>
    <property type="evidence" value="ECO:0007669"/>
    <property type="project" value="UniProtKB-KW"/>
</dbReference>
<keyword evidence="2" id="KW-0255">Endonuclease</keyword>
<protein>
    <recommendedName>
        <fullName evidence="4">TNase-like domain-containing protein</fullName>
    </recommendedName>
</protein>
<gene>
    <name evidence="5" type="ORF">LCGC14_0580350</name>
</gene>
<dbReference type="SMART" id="SM00318">
    <property type="entry name" value="SNc"/>
    <property type="match status" value="1"/>
</dbReference>
<dbReference type="PANTHER" id="PTHR12302:SF3">
    <property type="entry name" value="SERINE_THREONINE-PROTEIN KINASE 31"/>
    <property type="match status" value="1"/>
</dbReference>
<dbReference type="AlphaFoldDB" id="A0A0F9U2R1"/>
<comment type="caution">
    <text evidence="5">The sequence shown here is derived from an EMBL/GenBank/DDBJ whole genome shotgun (WGS) entry which is preliminary data.</text>
</comment>
<name>A0A0F9U2R1_9ZZZZ</name>
<evidence type="ECO:0000256" key="3">
    <source>
        <dbReference type="ARBA" id="ARBA00022801"/>
    </source>
</evidence>
<dbReference type="Pfam" id="PF00565">
    <property type="entry name" value="SNase"/>
    <property type="match status" value="1"/>
</dbReference>
<feature type="domain" description="TNase-like" evidence="4">
    <location>
        <begin position="54"/>
        <end position="183"/>
    </location>
</feature>
<sequence>MRLMTRILLIMSLLLQTHYSAADIYRQQDNKGHITFSDKVSASATRVQPKVSTYRYKHVVAKVYDGDTITLKNGERVRLLGINTPEIESRYRQDEAGGQTAKKWLQKKLKSGEVYLEFDKQRHDKYKRLLAHLFLVNGEHVNKELVAAGLATLSIIPPNLSYAAELEKAELSAQKKGLGIWSMADYKPISVQHLPKKIVGWQRFLATPKEIKRSRKYVRLILTDKVDVRILVANLALFPDLKHYLNKPLEIRGWASRKKDHYSILVQHPSAIVVR</sequence>
<accession>A0A0F9U2R1</accession>
<keyword evidence="1" id="KW-0540">Nuclease</keyword>
<dbReference type="InterPro" id="IPR016071">
    <property type="entry name" value="Staphylococal_nuclease_OB-fold"/>
</dbReference>
<dbReference type="InterPro" id="IPR035437">
    <property type="entry name" value="SNase_OB-fold_sf"/>
</dbReference>
<evidence type="ECO:0000259" key="4">
    <source>
        <dbReference type="PROSITE" id="PS50830"/>
    </source>
</evidence>
<organism evidence="5">
    <name type="scientific">marine sediment metagenome</name>
    <dbReference type="NCBI Taxonomy" id="412755"/>
    <lineage>
        <taxon>unclassified sequences</taxon>
        <taxon>metagenomes</taxon>
        <taxon>ecological metagenomes</taxon>
    </lineage>
</organism>
<reference evidence="5" key="1">
    <citation type="journal article" date="2015" name="Nature">
        <title>Complex archaea that bridge the gap between prokaryotes and eukaryotes.</title>
        <authorList>
            <person name="Spang A."/>
            <person name="Saw J.H."/>
            <person name="Jorgensen S.L."/>
            <person name="Zaremba-Niedzwiedzka K."/>
            <person name="Martijn J."/>
            <person name="Lind A.E."/>
            <person name="van Eijk R."/>
            <person name="Schleper C."/>
            <person name="Guy L."/>
            <person name="Ettema T.J."/>
        </authorList>
    </citation>
    <scope>NUCLEOTIDE SEQUENCE</scope>
</reference>
<dbReference type="SUPFAM" id="SSF50199">
    <property type="entry name" value="Staphylococcal nuclease"/>
    <property type="match status" value="1"/>
</dbReference>
<dbReference type="EMBL" id="LAZR01000877">
    <property type="protein sequence ID" value="KKN55621.1"/>
    <property type="molecule type" value="Genomic_DNA"/>
</dbReference>
<evidence type="ECO:0000313" key="5">
    <source>
        <dbReference type="EMBL" id="KKN55621.1"/>
    </source>
</evidence>
<evidence type="ECO:0000256" key="2">
    <source>
        <dbReference type="ARBA" id="ARBA00022759"/>
    </source>
</evidence>
<proteinExistence type="predicted"/>